<protein>
    <submittedName>
        <fullName evidence="4">NAD(P)H-dependent oxidoreductase</fullName>
    </submittedName>
</protein>
<organism evidence="4 5">
    <name type="scientific">Bradyrhizobium uaiense</name>
    <dbReference type="NCBI Taxonomy" id="2594946"/>
    <lineage>
        <taxon>Bacteria</taxon>
        <taxon>Pseudomonadati</taxon>
        <taxon>Pseudomonadota</taxon>
        <taxon>Alphaproteobacteria</taxon>
        <taxon>Hyphomicrobiales</taxon>
        <taxon>Nitrobacteraceae</taxon>
        <taxon>Bradyrhizobium</taxon>
    </lineage>
</organism>
<dbReference type="PANTHER" id="PTHR10204:SF34">
    <property type="entry name" value="NAD(P)H DEHYDROGENASE [QUINONE] 1 ISOFORM 1"/>
    <property type="match status" value="1"/>
</dbReference>
<proteinExistence type="inferred from homology"/>
<dbReference type="Gene3D" id="3.40.50.360">
    <property type="match status" value="1"/>
</dbReference>
<dbReference type="AlphaFoldDB" id="A0A6P1BI97"/>
<dbReference type="Pfam" id="PF02525">
    <property type="entry name" value="Flavodoxin_2"/>
    <property type="match status" value="1"/>
</dbReference>
<evidence type="ECO:0000259" key="3">
    <source>
        <dbReference type="Pfam" id="PF02525"/>
    </source>
</evidence>
<keyword evidence="2" id="KW-0560">Oxidoreductase</keyword>
<dbReference type="EMBL" id="VKHP01000082">
    <property type="protein sequence ID" value="NEU98187.1"/>
    <property type="molecule type" value="Genomic_DNA"/>
</dbReference>
<gene>
    <name evidence="4" type="ORF">FNJ47_20735</name>
</gene>
<name>A0A6P1BI97_9BRAD</name>
<dbReference type="PANTHER" id="PTHR10204">
    <property type="entry name" value="NAD P H OXIDOREDUCTASE-RELATED"/>
    <property type="match status" value="1"/>
</dbReference>
<dbReference type="GO" id="GO:0003955">
    <property type="term" value="F:NAD(P)H dehydrogenase (quinone) activity"/>
    <property type="evidence" value="ECO:0007669"/>
    <property type="project" value="TreeGrafter"/>
</dbReference>
<reference evidence="4 5" key="1">
    <citation type="journal article" date="2020" name="Arch. Microbiol.">
        <title>Bradyrhizobium uaiense sp. nov., a new highly efficient cowpea symbiont.</title>
        <authorList>
            <person name="Cabral Michel D."/>
            <person name="Azarias Guimaraes A."/>
            <person name="Martins da Costa E."/>
            <person name="Soares de Carvalho T."/>
            <person name="Balsanelli E."/>
            <person name="Willems A."/>
            <person name="Maltempi de Souza E."/>
            <person name="de Souza Moreira F.M."/>
        </authorList>
    </citation>
    <scope>NUCLEOTIDE SEQUENCE [LARGE SCALE GENOMIC DNA]</scope>
    <source>
        <strain evidence="4 5">UFLA 03-164</strain>
    </source>
</reference>
<evidence type="ECO:0000256" key="2">
    <source>
        <dbReference type="ARBA" id="ARBA00023002"/>
    </source>
</evidence>
<comment type="similarity">
    <text evidence="1">Belongs to the NAD(P)H dehydrogenase (quinone) family.</text>
</comment>
<dbReference type="Proteomes" id="UP000468531">
    <property type="component" value="Unassembled WGS sequence"/>
</dbReference>
<dbReference type="InterPro" id="IPR003680">
    <property type="entry name" value="Flavodoxin_fold"/>
</dbReference>
<keyword evidence="5" id="KW-1185">Reference proteome</keyword>
<dbReference type="SUPFAM" id="SSF52218">
    <property type="entry name" value="Flavoproteins"/>
    <property type="match status" value="1"/>
</dbReference>
<dbReference type="RefSeq" id="WP_163156262.1">
    <property type="nucleotide sequence ID" value="NZ_VKHP01000082.1"/>
</dbReference>
<evidence type="ECO:0000313" key="4">
    <source>
        <dbReference type="EMBL" id="NEU98187.1"/>
    </source>
</evidence>
<dbReference type="InterPro" id="IPR029039">
    <property type="entry name" value="Flavoprotein-like_sf"/>
</dbReference>
<dbReference type="InterPro" id="IPR051545">
    <property type="entry name" value="NAD(P)H_dehydrogenase_qn"/>
</dbReference>
<evidence type="ECO:0000313" key="5">
    <source>
        <dbReference type="Proteomes" id="UP000468531"/>
    </source>
</evidence>
<sequence length="256" mass="28623">MKVLIVFAHQEPQSFNAALLARSVAELTALGHTVRISDLYAMHFNPVATAEDFGTRRFPERLQYDREQKYNLQHGAFSSDIAAEIEKLLWCDLLILQFPLWWFSVPAIMKGWIDRVFVNGAIYGSGRRYDTGGLAGRRAMVVTSTAAYPGMCAPDGLVGALDVVLWPIQNGTLAYAGCKVLPPFVSYSVNFVDEATRHRYLDDYAERLRLIETTEPLFFHPLADFGQDWRLKPGIAAQTVGQRARLQAGKIDVAPT</sequence>
<dbReference type="GO" id="GO:0005829">
    <property type="term" value="C:cytosol"/>
    <property type="evidence" value="ECO:0007669"/>
    <property type="project" value="TreeGrafter"/>
</dbReference>
<evidence type="ECO:0000256" key="1">
    <source>
        <dbReference type="ARBA" id="ARBA00006252"/>
    </source>
</evidence>
<accession>A0A6P1BI97</accession>
<comment type="caution">
    <text evidence="4">The sequence shown here is derived from an EMBL/GenBank/DDBJ whole genome shotgun (WGS) entry which is preliminary data.</text>
</comment>
<feature type="domain" description="Flavodoxin-like fold" evidence="3">
    <location>
        <begin position="1"/>
        <end position="208"/>
    </location>
</feature>